<dbReference type="GO" id="GO:0004497">
    <property type="term" value="F:monooxygenase activity"/>
    <property type="evidence" value="ECO:0007669"/>
    <property type="project" value="UniProtKB-KW"/>
</dbReference>
<dbReference type="InterPro" id="IPR001128">
    <property type="entry name" value="Cyt_P450"/>
</dbReference>
<dbReference type="PANTHER" id="PTHR24305">
    <property type="entry name" value="CYTOCHROME P450"/>
    <property type="match status" value="1"/>
</dbReference>
<feature type="binding site" description="axial binding residue" evidence="5">
    <location>
        <position position="444"/>
    </location>
    <ligand>
        <name>heme</name>
        <dbReference type="ChEBI" id="CHEBI:30413"/>
    </ligand>
    <ligandPart>
        <name>Fe</name>
        <dbReference type="ChEBI" id="CHEBI:18248"/>
    </ligandPart>
</feature>
<dbReference type="PRINTS" id="PR00385">
    <property type="entry name" value="P450"/>
</dbReference>
<evidence type="ECO:0000256" key="2">
    <source>
        <dbReference type="ARBA" id="ARBA00022723"/>
    </source>
</evidence>
<dbReference type="InterPro" id="IPR017972">
    <property type="entry name" value="Cyt_P450_CS"/>
</dbReference>
<evidence type="ECO:0000256" key="6">
    <source>
        <dbReference type="RuleBase" id="RU000461"/>
    </source>
</evidence>
<evidence type="ECO:0000256" key="4">
    <source>
        <dbReference type="ARBA" id="ARBA00023004"/>
    </source>
</evidence>
<comment type="cofactor">
    <cofactor evidence="1 5">
        <name>heme</name>
        <dbReference type="ChEBI" id="CHEBI:30413"/>
    </cofactor>
</comment>
<dbReference type="GO" id="GO:0005506">
    <property type="term" value="F:iron ion binding"/>
    <property type="evidence" value="ECO:0007669"/>
    <property type="project" value="InterPro"/>
</dbReference>
<dbReference type="InterPro" id="IPR002401">
    <property type="entry name" value="Cyt_P450_E_grp-I"/>
</dbReference>
<dbReference type="OrthoDB" id="1470350at2759"/>
<reference evidence="8 9" key="1">
    <citation type="submission" date="2020-03" db="EMBL/GenBank/DDBJ databases">
        <title>Draft Genome Sequence of Cudoniella acicularis.</title>
        <authorList>
            <person name="Buettner E."/>
            <person name="Kellner H."/>
        </authorList>
    </citation>
    <scope>NUCLEOTIDE SEQUENCE [LARGE SCALE GENOMIC DNA]</scope>
    <source>
        <strain evidence="8 9">DSM 108380</strain>
    </source>
</reference>
<keyword evidence="5 6" id="KW-0349">Heme</keyword>
<keyword evidence="7" id="KW-0812">Transmembrane</keyword>
<keyword evidence="7" id="KW-0472">Membrane</keyword>
<keyword evidence="9" id="KW-1185">Reference proteome</keyword>
<dbReference type="Gene3D" id="1.10.630.10">
    <property type="entry name" value="Cytochrome P450"/>
    <property type="match status" value="1"/>
</dbReference>
<evidence type="ECO:0000256" key="7">
    <source>
        <dbReference type="SAM" id="Phobius"/>
    </source>
</evidence>
<dbReference type="Proteomes" id="UP000566819">
    <property type="component" value="Unassembled WGS sequence"/>
</dbReference>
<dbReference type="Pfam" id="PF00067">
    <property type="entry name" value="p450"/>
    <property type="match status" value="1"/>
</dbReference>
<comment type="caution">
    <text evidence="8">The sequence shown here is derived from an EMBL/GenBank/DDBJ whole genome shotgun (WGS) entry which is preliminary data.</text>
</comment>
<evidence type="ECO:0008006" key="10">
    <source>
        <dbReference type="Google" id="ProtNLM"/>
    </source>
</evidence>
<accession>A0A8H4QYW3</accession>
<dbReference type="PRINTS" id="PR00463">
    <property type="entry name" value="EP450I"/>
</dbReference>
<evidence type="ECO:0000313" key="8">
    <source>
        <dbReference type="EMBL" id="KAF4620120.1"/>
    </source>
</evidence>
<comment type="similarity">
    <text evidence="6">Belongs to the cytochrome P450 family.</text>
</comment>
<evidence type="ECO:0000313" key="9">
    <source>
        <dbReference type="Proteomes" id="UP000566819"/>
    </source>
</evidence>
<dbReference type="GO" id="GO:0016705">
    <property type="term" value="F:oxidoreductase activity, acting on paired donors, with incorporation or reduction of molecular oxygen"/>
    <property type="evidence" value="ECO:0007669"/>
    <property type="project" value="InterPro"/>
</dbReference>
<keyword evidence="3 6" id="KW-0560">Oxidoreductase</keyword>
<dbReference type="InterPro" id="IPR050121">
    <property type="entry name" value="Cytochrome_P450_monoxygenase"/>
</dbReference>
<evidence type="ECO:0000256" key="3">
    <source>
        <dbReference type="ARBA" id="ARBA00023002"/>
    </source>
</evidence>
<dbReference type="GO" id="GO:0020037">
    <property type="term" value="F:heme binding"/>
    <property type="evidence" value="ECO:0007669"/>
    <property type="project" value="InterPro"/>
</dbReference>
<dbReference type="InterPro" id="IPR036396">
    <property type="entry name" value="Cyt_P450_sf"/>
</dbReference>
<gene>
    <name evidence="8" type="ORF">G7Y89_g14704</name>
</gene>
<name>A0A8H4QYW3_9HELO</name>
<proteinExistence type="inferred from homology"/>
<dbReference type="PANTHER" id="PTHR24305:SF235">
    <property type="entry name" value="CYTOCHROME P450 MONOOXYGENASE APDB-RELATED"/>
    <property type="match status" value="1"/>
</dbReference>
<dbReference type="GO" id="GO:0044550">
    <property type="term" value="P:secondary metabolite biosynthetic process"/>
    <property type="evidence" value="ECO:0007669"/>
    <property type="project" value="UniProtKB-ARBA"/>
</dbReference>
<keyword evidence="2 5" id="KW-0479">Metal-binding</keyword>
<keyword evidence="4 5" id="KW-0408">Iron</keyword>
<organism evidence="8 9">
    <name type="scientific">Cudoniella acicularis</name>
    <dbReference type="NCBI Taxonomy" id="354080"/>
    <lineage>
        <taxon>Eukaryota</taxon>
        <taxon>Fungi</taxon>
        <taxon>Dikarya</taxon>
        <taxon>Ascomycota</taxon>
        <taxon>Pezizomycotina</taxon>
        <taxon>Leotiomycetes</taxon>
        <taxon>Helotiales</taxon>
        <taxon>Tricladiaceae</taxon>
        <taxon>Cudoniella</taxon>
    </lineage>
</organism>
<keyword evidence="6" id="KW-0503">Monooxygenase</keyword>
<dbReference type="AlphaFoldDB" id="A0A8H4QYW3"/>
<evidence type="ECO:0000256" key="1">
    <source>
        <dbReference type="ARBA" id="ARBA00001971"/>
    </source>
</evidence>
<evidence type="ECO:0000256" key="5">
    <source>
        <dbReference type="PIRSR" id="PIRSR602401-1"/>
    </source>
</evidence>
<dbReference type="PROSITE" id="PS00086">
    <property type="entry name" value="CYTOCHROME_P450"/>
    <property type="match status" value="1"/>
</dbReference>
<dbReference type="SUPFAM" id="SSF48264">
    <property type="entry name" value="Cytochrome P450"/>
    <property type="match status" value="1"/>
</dbReference>
<dbReference type="EMBL" id="JAAMPI010002017">
    <property type="protein sequence ID" value="KAF4620120.1"/>
    <property type="molecule type" value="Genomic_DNA"/>
</dbReference>
<keyword evidence="7" id="KW-1133">Transmembrane helix</keyword>
<protein>
    <recommendedName>
        <fullName evidence="10">Cytochrome P450</fullName>
    </recommendedName>
</protein>
<sequence>MYSFLSNILQRATSQNISGLLIAAPLLHLCYKIIYAFLFSPVRHVPGPWLSRVTRLPLLYATLKLQRTAYADDLIQKYGPLVVLAPDQVHTNDQEAMKIIYDRTSSKSHFYEGMGSWKGVTVTLGFKTYHEAAPSRNYLIQCFQNRNLAILLENLETHCQRFVDVLEKKSKLGECTDGVYWFRLLALDIVTDVLWGEEKSLLLNTGNSGTAFLRRFHAFSKWNALKSFIPGADFYVRNFGSFEWKTLRNDCSDMDVSARDALGRWKNRGEQSHDRDVLSMLLGMGGKDKSWTVPIDDMPAYMVEMMAAGSSTSSHTAAFICWALMRHPEAQKILRKELFEASPDINALDLKNTQTLPYLEAVIKETMRLWPMIPGPLERHLGKSITVNGMIVPPGVIASTSAYTQGRLESVYPNAEEFCPERWLNESEDMNINWIPFGTGSRACPGSNLVLTELRYIVHMTFRNFKAVPPPPDQDSDLELKDVFAAVTTAGHCWVKFVSQPDAIW</sequence>
<feature type="transmembrane region" description="Helical" evidence="7">
    <location>
        <begin position="20"/>
        <end position="38"/>
    </location>
</feature>